<keyword evidence="3" id="KW-1185">Reference proteome</keyword>
<evidence type="ECO:0000259" key="1">
    <source>
        <dbReference type="Pfam" id="PF11726"/>
    </source>
</evidence>
<evidence type="ECO:0000313" key="2">
    <source>
        <dbReference type="EMBL" id="RUR34070.1"/>
    </source>
</evidence>
<comment type="caution">
    <text evidence="2">The sequence shown here is derived from an EMBL/GenBank/DDBJ whole genome shotgun (WGS) entry which is preliminary data.</text>
</comment>
<feature type="domain" description="YagK/YfjJ C-terminal" evidence="1">
    <location>
        <begin position="63"/>
        <end position="232"/>
    </location>
</feature>
<evidence type="ECO:0000313" key="3">
    <source>
        <dbReference type="Proteomes" id="UP000287336"/>
    </source>
</evidence>
<organism evidence="2 3">
    <name type="scientific">Vreelandella andesensis</name>
    <dbReference type="NCBI Taxonomy" id="447567"/>
    <lineage>
        <taxon>Bacteria</taxon>
        <taxon>Pseudomonadati</taxon>
        <taxon>Pseudomonadota</taxon>
        <taxon>Gammaproteobacteria</taxon>
        <taxon>Oceanospirillales</taxon>
        <taxon>Halomonadaceae</taxon>
        <taxon>Vreelandella</taxon>
    </lineage>
</organism>
<gene>
    <name evidence="2" type="ORF">ELY33_02290</name>
</gene>
<sequence>MPQKPWAIFPIKEIKMLPPRHSNANLHFAYTPIFNGLRIQEDHLPMASEYLQALYDTMHKALADYPRMLAFRIDPVIPTEISDKMTLEDHKGLIARLTASFKAIIKHDREQKRQNGWVPDTKVRYVWSREIGINGKPHYHLLLLLNRDAYHMPGKACSPNENLISRISRAWYSALGVAWNPQEPWVHVPDNPYYWVNRGDMSSFQEAFYRASYLCKANTKQYGLGLRAFGTSRN</sequence>
<dbReference type="Pfam" id="PF11726">
    <property type="entry name" value="YagK_YfjJ_C"/>
    <property type="match status" value="1"/>
</dbReference>
<dbReference type="AlphaFoldDB" id="A0A3S0Y743"/>
<dbReference type="OrthoDB" id="5701642at2"/>
<name>A0A3S0Y743_9GAMM</name>
<dbReference type="InterPro" id="IPR057271">
    <property type="entry name" value="YagK_YfjJ_C"/>
</dbReference>
<dbReference type="Proteomes" id="UP000287336">
    <property type="component" value="Unassembled WGS sequence"/>
</dbReference>
<accession>A0A3S0Y743</accession>
<proteinExistence type="predicted"/>
<protein>
    <submittedName>
        <fullName evidence="2">Inovirus Gp2 family protein</fullName>
    </submittedName>
</protein>
<dbReference type="EMBL" id="RZHG01000003">
    <property type="protein sequence ID" value="RUR34070.1"/>
    <property type="molecule type" value="Genomic_DNA"/>
</dbReference>
<reference evidence="2 3" key="1">
    <citation type="submission" date="2018-12" db="EMBL/GenBank/DDBJ databases">
        <title>three novel Halomonas strain isolated from plants.</title>
        <authorList>
            <person name="Sun C."/>
        </authorList>
    </citation>
    <scope>NUCLEOTIDE SEQUENCE [LARGE SCALE GENOMIC DNA]</scope>
    <source>
        <strain evidence="2 3">DSM 19434</strain>
    </source>
</reference>